<protein>
    <submittedName>
        <fullName evidence="1">Auxilin-related protein 2-like</fullName>
    </submittedName>
</protein>
<evidence type="ECO:0000313" key="1">
    <source>
        <dbReference type="EMBL" id="MBX51137.1"/>
    </source>
</evidence>
<reference evidence="1" key="1">
    <citation type="submission" date="2018-02" db="EMBL/GenBank/DDBJ databases">
        <title>Rhizophora mucronata_Transcriptome.</title>
        <authorList>
            <person name="Meera S.P."/>
            <person name="Sreeshan A."/>
            <person name="Augustine A."/>
        </authorList>
    </citation>
    <scope>NUCLEOTIDE SEQUENCE</scope>
    <source>
        <tissue evidence="1">Leaf</tissue>
    </source>
</reference>
<dbReference type="AlphaFoldDB" id="A0A2P2P8X4"/>
<organism evidence="1">
    <name type="scientific">Rhizophora mucronata</name>
    <name type="common">Asiatic mangrove</name>
    <dbReference type="NCBI Taxonomy" id="61149"/>
    <lineage>
        <taxon>Eukaryota</taxon>
        <taxon>Viridiplantae</taxon>
        <taxon>Streptophyta</taxon>
        <taxon>Embryophyta</taxon>
        <taxon>Tracheophyta</taxon>
        <taxon>Spermatophyta</taxon>
        <taxon>Magnoliopsida</taxon>
        <taxon>eudicotyledons</taxon>
        <taxon>Gunneridae</taxon>
        <taxon>Pentapetalae</taxon>
        <taxon>rosids</taxon>
        <taxon>fabids</taxon>
        <taxon>Malpighiales</taxon>
        <taxon>Rhizophoraceae</taxon>
        <taxon>Rhizophora</taxon>
    </lineage>
</organism>
<sequence>MTMQQLEALAFQFAMIATSTTLRQPNLQDSKQLLCIEFVPCFLK</sequence>
<proteinExistence type="predicted"/>
<accession>A0A2P2P8X4</accession>
<dbReference type="EMBL" id="GGEC01070653">
    <property type="protein sequence ID" value="MBX51137.1"/>
    <property type="molecule type" value="Transcribed_RNA"/>
</dbReference>
<name>A0A2P2P8X4_RHIMU</name>